<dbReference type="RefSeq" id="WP_015192873.1">
    <property type="nucleotide sequence ID" value="NC_019748.1"/>
</dbReference>
<dbReference type="InterPro" id="IPR003806">
    <property type="entry name" value="ATP-grasp_PylC-type"/>
</dbReference>
<keyword evidence="4" id="KW-1185">Reference proteome</keyword>
<dbReference type="Proteomes" id="UP000010473">
    <property type="component" value="Chromosome"/>
</dbReference>
<accession>K9XU47</accession>
<sequence>MTQIFFVSGRGSAVLQNLGTLVLLLFLLPFNLIAVAFSAVINIFSGSKQRLTKTDVPKRILITGAKMTKALQLARSFHQRGHEVYLVETHKYWLSGHRFSRAVKGFFTVPTPEKEPDAYCQRLLEIVQQKNIDVFIPVSSPIASYYDSLAKKILEPDCEAIHFDPEITAMLDDKYAFCTKAKELGLSAPKVFCFTSPQQVIDFDFESDGSQYIVKSIPYDSVRRLDLTKLPFEGMESYLRSLPISSEKPWVMQEFIRGQEYCFHATVRKGKIRLHCCSQSSPFQVNYEQVDNPAIYQWVEKFVRELNLTGQICFDMIQTPDGTVYPIECNPRLHSAITMFHDHPGVADAYLLDGEQAITPLPDSKPTYWTYHELWRLLQVRSLSELQAWWHKVSRGTDAILQGDDPLPFLMLHNWQIPLLLLDNLRRLKGWIRIDFNIGKLVELEGD</sequence>
<dbReference type="GO" id="GO:0005524">
    <property type="term" value="F:ATP binding"/>
    <property type="evidence" value="ECO:0007669"/>
    <property type="project" value="InterPro"/>
</dbReference>
<dbReference type="EMBL" id="CP003653">
    <property type="protein sequence ID" value="AFZ35202.1"/>
    <property type="molecule type" value="Genomic_DNA"/>
</dbReference>
<protein>
    <submittedName>
        <fullName evidence="3">ATP-grasp fold domain protein, DUF201-type</fullName>
    </submittedName>
</protein>
<keyword evidence="1" id="KW-0472">Membrane</keyword>
<keyword evidence="1" id="KW-0812">Transmembrane</keyword>
<evidence type="ECO:0000256" key="1">
    <source>
        <dbReference type="SAM" id="Phobius"/>
    </source>
</evidence>
<reference evidence="4" key="1">
    <citation type="journal article" date="2013" name="Proc. Natl. Acad. Sci. U.S.A.">
        <title>Improving the coverage of the cyanobacterial phylum using diversity-driven genome sequencing.</title>
        <authorList>
            <person name="Shih P.M."/>
            <person name="Wu D."/>
            <person name="Latifi A."/>
            <person name="Axen S.D."/>
            <person name="Fewer D.P."/>
            <person name="Talla E."/>
            <person name="Calteau A."/>
            <person name="Cai F."/>
            <person name="Tandeau de Marsac N."/>
            <person name="Rippka R."/>
            <person name="Herdman M."/>
            <person name="Sivonen K."/>
            <person name="Coursin T."/>
            <person name="Laurent T."/>
            <person name="Goodwin L."/>
            <person name="Nolan M."/>
            <person name="Davenport K.W."/>
            <person name="Han C.S."/>
            <person name="Rubin E.M."/>
            <person name="Eisen J.A."/>
            <person name="Woyke T."/>
            <person name="Gugger M."/>
            <person name="Kerfeld C.A."/>
        </authorList>
    </citation>
    <scope>NUCLEOTIDE SEQUENCE [LARGE SCALE GENOMIC DNA]</scope>
    <source>
        <strain evidence="4">ATCC 29371 / PCC 7437</strain>
    </source>
</reference>
<dbReference type="STRING" id="111780.Sta7437_1637"/>
<dbReference type="PATRIC" id="fig|111780.3.peg.1707"/>
<name>K9XU47_STAC7</name>
<organism evidence="3 4">
    <name type="scientific">Stanieria cyanosphaera (strain ATCC 29371 / PCC 7437)</name>
    <dbReference type="NCBI Taxonomy" id="111780"/>
    <lineage>
        <taxon>Bacteria</taxon>
        <taxon>Bacillati</taxon>
        <taxon>Cyanobacteriota</taxon>
        <taxon>Cyanophyceae</taxon>
        <taxon>Pleurocapsales</taxon>
        <taxon>Dermocarpellaceae</taxon>
        <taxon>Stanieria</taxon>
    </lineage>
</organism>
<dbReference type="Pfam" id="PF02655">
    <property type="entry name" value="ATP-grasp_3"/>
    <property type="match status" value="1"/>
</dbReference>
<dbReference type="GO" id="GO:0046872">
    <property type="term" value="F:metal ion binding"/>
    <property type="evidence" value="ECO:0007669"/>
    <property type="project" value="InterPro"/>
</dbReference>
<evidence type="ECO:0000313" key="4">
    <source>
        <dbReference type="Proteomes" id="UP000010473"/>
    </source>
</evidence>
<dbReference type="KEGG" id="scs:Sta7437_1637"/>
<feature type="domain" description="ATP-grasp fold PylC-type" evidence="2">
    <location>
        <begin position="173"/>
        <end position="334"/>
    </location>
</feature>
<gene>
    <name evidence="3" type="ordered locus">Sta7437_1637</name>
</gene>
<proteinExistence type="predicted"/>
<dbReference type="SUPFAM" id="SSF56059">
    <property type="entry name" value="Glutathione synthetase ATP-binding domain-like"/>
    <property type="match status" value="1"/>
</dbReference>
<feature type="transmembrane region" description="Helical" evidence="1">
    <location>
        <begin position="20"/>
        <end position="44"/>
    </location>
</feature>
<dbReference type="Gene3D" id="3.40.50.20">
    <property type="match status" value="1"/>
</dbReference>
<dbReference type="AlphaFoldDB" id="K9XU47"/>
<dbReference type="NCBIfam" id="NF005315">
    <property type="entry name" value="PRK06849.1"/>
    <property type="match status" value="1"/>
</dbReference>
<evidence type="ECO:0000259" key="2">
    <source>
        <dbReference type="Pfam" id="PF02655"/>
    </source>
</evidence>
<dbReference type="OrthoDB" id="40611at2"/>
<keyword evidence="1" id="KW-1133">Transmembrane helix</keyword>
<evidence type="ECO:0000313" key="3">
    <source>
        <dbReference type="EMBL" id="AFZ35202.1"/>
    </source>
</evidence>
<dbReference type="Gene3D" id="3.30.470.20">
    <property type="entry name" value="ATP-grasp fold, B domain"/>
    <property type="match status" value="1"/>
</dbReference>
<dbReference type="HOGENOM" id="CLU_026180_1_0_3"/>
<dbReference type="eggNOG" id="COG2232">
    <property type="taxonomic scope" value="Bacteria"/>
</dbReference>